<dbReference type="GO" id="GO:0102208">
    <property type="term" value="F:2-polyprenyl-6-hydroxyphenol methylase activity"/>
    <property type="evidence" value="ECO:0007669"/>
    <property type="project" value="UniProtKB-EC"/>
</dbReference>
<evidence type="ECO:0000313" key="5">
    <source>
        <dbReference type="EMBL" id="MFC7370353.1"/>
    </source>
</evidence>
<protein>
    <submittedName>
        <fullName evidence="5">Class I SAM-dependent methyltransferase</fullName>
        <ecNumber evidence="5">2.1.1.222</ecNumber>
        <ecNumber evidence="5">2.1.1.64</ecNumber>
    </submittedName>
</protein>
<reference evidence="6" key="1">
    <citation type="journal article" date="2019" name="Int. J. Syst. Evol. Microbiol.">
        <title>The Global Catalogue of Microorganisms (GCM) 10K type strain sequencing project: providing services to taxonomists for standard genome sequencing and annotation.</title>
        <authorList>
            <consortium name="The Broad Institute Genomics Platform"/>
            <consortium name="The Broad Institute Genome Sequencing Center for Infectious Disease"/>
            <person name="Wu L."/>
            <person name="Ma J."/>
        </authorList>
    </citation>
    <scope>NUCLEOTIDE SEQUENCE [LARGE SCALE GENOMIC DNA]</scope>
    <source>
        <strain evidence="6">NBRC 106396</strain>
    </source>
</reference>
<evidence type="ECO:0000256" key="2">
    <source>
        <dbReference type="ARBA" id="ARBA00022679"/>
    </source>
</evidence>
<dbReference type="InterPro" id="IPR041698">
    <property type="entry name" value="Methyltransf_25"/>
</dbReference>
<evidence type="ECO:0000259" key="4">
    <source>
        <dbReference type="Pfam" id="PF13649"/>
    </source>
</evidence>
<sequence>MPETITSYNDVMEMLDSFLREPIAFWDEFYRDREKPVPIFANVPDENLAAYVQEGRLSPGKVLDLGCGAGRNALYLAAQGFEVDAVDLSGTSLEWARERAEKCNLSINFLHANIFNMELKDAAYDVIYDSGCFHHIAPHRRISYKELLDKGLKTGGHFGITCFAAGGKWGGAELSDWEVYRTGSLMGGLGFTEERLITLFSTLEPVEVRRMKDVKESEELFGASDLLAGLFKRR</sequence>
<dbReference type="Pfam" id="PF13649">
    <property type="entry name" value="Methyltransf_25"/>
    <property type="match status" value="1"/>
</dbReference>
<comment type="caution">
    <text evidence="5">The sequence shown here is derived from an EMBL/GenBank/DDBJ whole genome shotgun (WGS) entry which is preliminary data.</text>
</comment>
<keyword evidence="3" id="KW-0949">S-adenosyl-L-methionine</keyword>
<dbReference type="PANTHER" id="PTHR43464">
    <property type="entry name" value="METHYLTRANSFERASE"/>
    <property type="match status" value="1"/>
</dbReference>
<keyword evidence="2 5" id="KW-0808">Transferase</keyword>
<proteinExistence type="predicted"/>
<dbReference type="GO" id="GO:0032259">
    <property type="term" value="P:methylation"/>
    <property type="evidence" value="ECO:0007669"/>
    <property type="project" value="UniProtKB-KW"/>
</dbReference>
<keyword evidence="1 5" id="KW-0489">Methyltransferase</keyword>
<dbReference type="EC" id="2.1.1.222" evidence="5"/>
<keyword evidence="6" id="KW-1185">Reference proteome</keyword>
<dbReference type="CDD" id="cd02440">
    <property type="entry name" value="AdoMet_MTases"/>
    <property type="match status" value="1"/>
</dbReference>
<evidence type="ECO:0000313" key="6">
    <source>
        <dbReference type="Proteomes" id="UP001596549"/>
    </source>
</evidence>
<accession>A0ABW2NMK8</accession>
<dbReference type="RefSeq" id="WP_379745449.1">
    <property type="nucleotide sequence ID" value="NZ_JBHTCP010000002.1"/>
</dbReference>
<dbReference type="PANTHER" id="PTHR43464:SF19">
    <property type="entry name" value="UBIQUINONE BIOSYNTHESIS O-METHYLTRANSFERASE, MITOCHONDRIAL"/>
    <property type="match status" value="1"/>
</dbReference>
<name>A0ABW2NMK8_9BACL</name>
<dbReference type="InterPro" id="IPR029063">
    <property type="entry name" value="SAM-dependent_MTases_sf"/>
</dbReference>
<gene>
    <name evidence="5" type="ORF">ACFQPF_01495</name>
</gene>
<dbReference type="EC" id="2.1.1.64" evidence="5"/>
<feature type="domain" description="Methyltransferase" evidence="4">
    <location>
        <begin position="62"/>
        <end position="156"/>
    </location>
</feature>
<evidence type="ECO:0000256" key="3">
    <source>
        <dbReference type="ARBA" id="ARBA00022691"/>
    </source>
</evidence>
<dbReference type="EMBL" id="JBHTCP010000002">
    <property type="protein sequence ID" value="MFC7370353.1"/>
    <property type="molecule type" value="Genomic_DNA"/>
</dbReference>
<dbReference type="Gene3D" id="3.40.50.150">
    <property type="entry name" value="Vaccinia Virus protein VP39"/>
    <property type="match status" value="1"/>
</dbReference>
<dbReference type="GO" id="GO:0061542">
    <property type="term" value="F:3-demethylubiquinol 3-O-methyltransferase activity"/>
    <property type="evidence" value="ECO:0007669"/>
    <property type="project" value="UniProtKB-EC"/>
</dbReference>
<organism evidence="5 6">
    <name type="scientific">Fictibacillus iocasae</name>
    <dbReference type="NCBI Taxonomy" id="2715437"/>
    <lineage>
        <taxon>Bacteria</taxon>
        <taxon>Bacillati</taxon>
        <taxon>Bacillota</taxon>
        <taxon>Bacilli</taxon>
        <taxon>Bacillales</taxon>
        <taxon>Fictibacillaceae</taxon>
        <taxon>Fictibacillus</taxon>
    </lineage>
</organism>
<dbReference type="SUPFAM" id="SSF53335">
    <property type="entry name" value="S-adenosyl-L-methionine-dependent methyltransferases"/>
    <property type="match status" value="1"/>
</dbReference>
<dbReference type="Proteomes" id="UP001596549">
    <property type="component" value="Unassembled WGS sequence"/>
</dbReference>
<evidence type="ECO:0000256" key="1">
    <source>
        <dbReference type="ARBA" id="ARBA00022603"/>
    </source>
</evidence>